<dbReference type="PROSITE" id="PS50835">
    <property type="entry name" value="IG_LIKE"/>
    <property type="match status" value="1"/>
</dbReference>
<protein>
    <submittedName>
        <fullName evidence="15">MHC class Ia protein</fullName>
    </submittedName>
</protein>
<dbReference type="InterPro" id="IPR036179">
    <property type="entry name" value="Ig-like_dom_sf"/>
</dbReference>
<organism evidence="15">
    <name type="scientific">Rattus norvegicus</name>
    <name type="common">Rat</name>
    <dbReference type="NCBI Taxonomy" id="10116"/>
    <lineage>
        <taxon>Eukaryota</taxon>
        <taxon>Metazoa</taxon>
        <taxon>Chordata</taxon>
        <taxon>Craniata</taxon>
        <taxon>Vertebrata</taxon>
        <taxon>Euteleostomi</taxon>
        <taxon>Mammalia</taxon>
        <taxon>Eutheria</taxon>
        <taxon>Euarchontoglires</taxon>
        <taxon>Glires</taxon>
        <taxon>Rodentia</taxon>
        <taxon>Myomorpha</taxon>
        <taxon>Muroidea</taxon>
        <taxon>Muridae</taxon>
        <taxon>Murinae</taxon>
        <taxon>Rattus</taxon>
    </lineage>
</organism>
<dbReference type="SMART" id="SM00407">
    <property type="entry name" value="IGc1"/>
    <property type="match status" value="1"/>
</dbReference>
<accession>O19446</accession>
<evidence type="ECO:0000256" key="4">
    <source>
        <dbReference type="ARBA" id="ARBA00022451"/>
    </source>
</evidence>
<evidence type="ECO:0000256" key="13">
    <source>
        <dbReference type="SAM" id="SignalP"/>
    </source>
</evidence>
<dbReference type="PANTHER" id="PTHR16675:SF251">
    <property type="entry name" value="HLA CLASS I HISTOCOMPATIBILITY ANTIGEN, C ALPHA CHAIN"/>
    <property type="match status" value="1"/>
</dbReference>
<feature type="signal peptide" evidence="13">
    <location>
        <begin position="1"/>
        <end position="24"/>
    </location>
</feature>
<dbReference type="InterPro" id="IPR001039">
    <property type="entry name" value="MHC_I_a_a1/a2"/>
</dbReference>
<feature type="transmembrane region" description="Helical" evidence="12">
    <location>
        <begin position="311"/>
        <end position="335"/>
    </location>
</feature>
<keyword evidence="6" id="KW-0391">Immunity</keyword>
<dbReference type="AlphaFoldDB" id="O19446"/>
<evidence type="ECO:0000256" key="2">
    <source>
        <dbReference type="ARBA" id="ARBA00004479"/>
    </source>
</evidence>
<evidence type="ECO:0000259" key="14">
    <source>
        <dbReference type="PROSITE" id="PS50835"/>
    </source>
</evidence>
<reference evidence="15" key="1">
    <citation type="journal article" date="1995" name="Immunogenetics">
        <title>Sequence analysis of the promoter regions of the classical class I gene RT1.Al and two other class I genes of the rat MHC.</title>
        <authorList>
            <person name="Lambracht D."/>
            <person name="Wonigeit K."/>
        </authorList>
    </citation>
    <scope>NUCLEOTIDE SEQUENCE</scope>
    <source>
        <strain evidence="15">LEW</strain>
    </source>
</reference>
<dbReference type="GO" id="GO:0042612">
    <property type="term" value="C:MHC class I protein complex"/>
    <property type="evidence" value="ECO:0007669"/>
    <property type="project" value="UniProtKB-KW"/>
</dbReference>
<dbReference type="InterPro" id="IPR037055">
    <property type="entry name" value="MHC_I-like_Ag-recog_sf"/>
</dbReference>
<keyword evidence="9" id="KW-0325">Glycoprotein</keyword>
<dbReference type="InterPro" id="IPR007110">
    <property type="entry name" value="Ig-like_dom"/>
</dbReference>
<evidence type="ECO:0000313" key="15">
    <source>
        <dbReference type="EMBL" id="AAC53397.2"/>
    </source>
</evidence>
<comment type="similarity">
    <text evidence="3 10">Belongs to the MHC class I family.</text>
</comment>
<dbReference type="PROSITE" id="PS00290">
    <property type="entry name" value="IG_MHC"/>
    <property type="match status" value="1"/>
</dbReference>
<dbReference type="Pfam" id="PF07654">
    <property type="entry name" value="C1-set"/>
    <property type="match status" value="1"/>
</dbReference>
<dbReference type="GO" id="GO:0098553">
    <property type="term" value="C:lumenal side of endoplasmic reticulum membrane"/>
    <property type="evidence" value="ECO:0007669"/>
    <property type="project" value="UniProtKB-ARBA"/>
</dbReference>
<gene>
    <name evidence="15" type="primary">RT1.Al</name>
</gene>
<evidence type="ECO:0000256" key="11">
    <source>
        <dbReference type="SAM" id="MobiDB-lite"/>
    </source>
</evidence>
<dbReference type="SUPFAM" id="SSF48726">
    <property type="entry name" value="Immunoglobulin"/>
    <property type="match status" value="1"/>
</dbReference>
<dbReference type="InterPro" id="IPR011161">
    <property type="entry name" value="MHC_I-like_Ag-recog"/>
</dbReference>
<evidence type="ECO:0000256" key="3">
    <source>
        <dbReference type="ARBA" id="ARBA00006909"/>
    </source>
</evidence>
<dbReference type="InterPro" id="IPR003006">
    <property type="entry name" value="Ig/MHC_CS"/>
</dbReference>
<evidence type="ECO:0000256" key="6">
    <source>
        <dbReference type="ARBA" id="ARBA00022859"/>
    </source>
</evidence>
<keyword evidence="5 12" id="KW-0812">Transmembrane</keyword>
<feature type="domain" description="Ig-like" evidence="14">
    <location>
        <begin position="209"/>
        <end position="295"/>
    </location>
</feature>
<evidence type="ECO:0000256" key="8">
    <source>
        <dbReference type="ARBA" id="ARBA00023136"/>
    </source>
</evidence>
<dbReference type="InterPro" id="IPR011162">
    <property type="entry name" value="MHC_I/II-like_Ag-recog"/>
</dbReference>
<dbReference type="PRINTS" id="PR01638">
    <property type="entry name" value="MHCCLASSI"/>
</dbReference>
<dbReference type="GO" id="GO:0006955">
    <property type="term" value="P:immune response"/>
    <property type="evidence" value="ECO:0007669"/>
    <property type="project" value="InterPro"/>
</dbReference>
<dbReference type="GO" id="GO:0002474">
    <property type="term" value="P:antigen processing and presentation of peptide antigen via MHC class I"/>
    <property type="evidence" value="ECO:0007669"/>
    <property type="project" value="UniProtKB-KW"/>
</dbReference>
<keyword evidence="4" id="KW-0490">MHC I</keyword>
<comment type="function">
    <text evidence="1">Involved in the presentation of foreign antigens to the immune system.</text>
</comment>
<reference evidence="15" key="2">
    <citation type="submission" date="2017-01" db="EMBL/GenBank/DDBJ databases">
        <authorList>
            <person name="Mah S.A."/>
            <person name="Swanson W.J."/>
            <person name="Moy G.W."/>
            <person name="Vacquier V.D."/>
        </authorList>
    </citation>
    <scope>NUCLEOTIDE SEQUENCE</scope>
    <source>
        <strain evidence="15">LEW</strain>
    </source>
</reference>
<dbReference type="InterPro" id="IPR003597">
    <property type="entry name" value="Ig_C1-set"/>
</dbReference>
<evidence type="ECO:0000256" key="7">
    <source>
        <dbReference type="ARBA" id="ARBA00022989"/>
    </source>
</evidence>
<evidence type="ECO:0000256" key="10">
    <source>
        <dbReference type="RuleBase" id="RU004439"/>
    </source>
</evidence>
<dbReference type="InterPro" id="IPR050208">
    <property type="entry name" value="MHC_class-I_related"/>
</dbReference>
<feature type="region of interest" description="Disordered" evidence="11">
    <location>
        <begin position="341"/>
        <end position="371"/>
    </location>
</feature>
<dbReference type="InterPro" id="IPR013783">
    <property type="entry name" value="Ig-like_fold"/>
</dbReference>
<keyword evidence="8 12" id="KW-0472">Membrane</keyword>
<dbReference type="Gene3D" id="2.60.40.10">
    <property type="entry name" value="Immunoglobulins"/>
    <property type="match status" value="1"/>
</dbReference>
<dbReference type="Gene3D" id="3.30.500.10">
    <property type="entry name" value="MHC class I-like antigen recognition-like"/>
    <property type="match status" value="1"/>
</dbReference>
<evidence type="ECO:0000256" key="1">
    <source>
        <dbReference type="ARBA" id="ARBA00002297"/>
    </source>
</evidence>
<evidence type="ECO:0000256" key="12">
    <source>
        <dbReference type="SAM" id="Phobius"/>
    </source>
</evidence>
<dbReference type="InterPro" id="IPR010579">
    <property type="entry name" value="MHC_I_a_C"/>
</dbReference>
<proteinExistence type="inferred from homology"/>
<dbReference type="PANTHER" id="PTHR16675">
    <property type="entry name" value="MHC CLASS I-RELATED"/>
    <property type="match status" value="1"/>
</dbReference>
<evidence type="ECO:0000256" key="9">
    <source>
        <dbReference type="ARBA" id="ARBA00023180"/>
    </source>
</evidence>
<dbReference type="FunFam" id="2.60.40.10:FF:000014">
    <property type="entry name" value="H-2 class I histocompatibility antigen, alpha chain"/>
    <property type="match status" value="1"/>
</dbReference>
<keyword evidence="13" id="KW-0732">Signal</keyword>
<evidence type="ECO:0000256" key="5">
    <source>
        <dbReference type="ARBA" id="ARBA00022692"/>
    </source>
</evidence>
<dbReference type="Pfam" id="PF00129">
    <property type="entry name" value="MHC_I"/>
    <property type="match status" value="1"/>
</dbReference>
<dbReference type="Pfam" id="PF06623">
    <property type="entry name" value="MHC_I_C"/>
    <property type="match status" value="1"/>
</dbReference>
<dbReference type="GO" id="GO:0030670">
    <property type="term" value="C:phagocytic vesicle membrane"/>
    <property type="evidence" value="ECO:0007669"/>
    <property type="project" value="UniProtKB-ARBA"/>
</dbReference>
<feature type="chain" id="PRO_5004157444" evidence="13">
    <location>
        <begin position="25"/>
        <end position="371"/>
    </location>
</feature>
<dbReference type="SUPFAM" id="SSF54452">
    <property type="entry name" value="MHC antigen-recognition domain"/>
    <property type="match status" value="1"/>
</dbReference>
<comment type="subcellular location">
    <subcellularLocation>
        <location evidence="2">Membrane</location>
        <topology evidence="2">Single-pass type I membrane protein</topology>
    </subcellularLocation>
</comment>
<sequence length="371" mass="41684">MGAMAPRTLLLLLAAALAPTQTRAGSHSMRYFDIAVSRPGLGEPRYISVGYVDHTEFVCFDSDAENPRYEPRAPWMEREGPDYWERETQKAKGNEQNYRVSLRNLRGYYNQSEGGSHTIQRMYGCDVGTDGSLLRGYRQDAYDGRDYIALNEDLKTWTAADFAAQITRNKWDRAGVAERLRAYLEGTCVEWLRRYLEHGKETLLRLDPPKAHVTLHPRPEGDVTLRCWALGFYPADISLSWQLNGEDLTQDMELVETRPAGDGTFQKWASVVVPLGKEQNYTCRVEHEGLPEPLTQRWEPSLSTDSNMETYVIYVVLGAVAIIAAVIIAAVVAVVRRRRKRNTGGKGGDYTPAPGRDSSQSSDVSLPDCKA</sequence>
<dbReference type="FunFam" id="3.30.500.10:FF:000001">
    <property type="entry name" value="H-2 class I histocompatibility antigen, alpha chain"/>
    <property type="match status" value="1"/>
</dbReference>
<keyword evidence="7 12" id="KW-1133">Transmembrane helix</keyword>
<name>O19446_RAT</name>
<dbReference type="EMBL" id="AF025309">
    <property type="protein sequence ID" value="AAC53397.2"/>
    <property type="molecule type" value="Genomic_DNA"/>
</dbReference>